<gene>
    <name evidence="1" type="ORF">IE077_001836</name>
</gene>
<reference evidence="1 2" key="1">
    <citation type="journal article" date="2020" name="bioRxiv">
        <title>Metabolic contributions of an alphaproteobacterial endosymbiont in the apicomplexan Cardiosporidium cionae.</title>
        <authorList>
            <person name="Hunter E.S."/>
            <person name="Paight C.J."/>
            <person name="Lane C.E."/>
        </authorList>
    </citation>
    <scope>NUCLEOTIDE SEQUENCE [LARGE SCALE GENOMIC DNA]</scope>
    <source>
        <strain evidence="1">ESH_2018</strain>
    </source>
</reference>
<evidence type="ECO:0000313" key="2">
    <source>
        <dbReference type="Proteomes" id="UP000823046"/>
    </source>
</evidence>
<dbReference type="EMBL" id="JADAQX010000159">
    <property type="protein sequence ID" value="KAF8821593.1"/>
    <property type="molecule type" value="Genomic_DNA"/>
</dbReference>
<accession>A0ABQ7JC63</accession>
<sequence length="198" mass="23496">MAFRLSTLLSTARSAAESSPSLLSRNIPLKEILPLRWLLESPNYLRIPLWKQYWEAQFANRSFFFFGNAWTAPVSFAFFLWASRIFDPPPKERLDRYWFNSPKFRILSAFHNPGKRPAVKISLMTYEVRYFNRGLDHPFSLNEIKDFWYKIKENYLIEKHPGVQFPFVFRQFNNVKTPGVLKVNTYPSPQQTPHFEGH</sequence>
<comment type="caution">
    <text evidence="1">The sequence shown here is derived from an EMBL/GenBank/DDBJ whole genome shotgun (WGS) entry which is preliminary data.</text>
</comment>
<evidence type="ECO:0008006" key="3">
    <source>
        <dbReference type="Google" id="ProtNLM"/>
    </source>
</evidence>
<name>A0ABQ7JC63_9APIC</name>
<protein>
    <recommendedName>
        <fullName evidence="3">Transmembrane protein</fullName>
    </recommendedName>
</protein>
<keyword evidence="2" id="KW-1185">Reference proteome</keyword>
<proteinExistence type="predicted"/>
<organism evidence="1 2">
    <name type="scientific">Cardiosporidium cionae</name>
    <dbReference type="NCBI Taxonomy" id="476202"/>
    <lineage>
        <taxon>Eukaryota</taxon>
        <taxon>Sar</taxon>
        <taxon>Alveolata</taxon>
        <taxon>Apicomplexa</taxon>
        <taxon>Aconoidasida</taxon>
        <taxon>Nephromycida</taxon>
        <taxon>Cardiosporidium</taxon>
    </lineage>
</organism>
<dbReference type="Proteomes" id="UP000823046">
    <property type="component" value="Unassembled WGS sequence"/>
</dbReference>
<evidence type="ECO:0000313" key="1">
    <source>
        <dbReference type="EMBL" id="KAF8821593.1"/>
    </source>
</evidence>